<reference evidence="1 2" key="1">
    <citation type="submission" date="2016-08" db="EMBL/GenBank/DDBJ databases">
        <authorList>
            <person name="Loux V."/>
            <person name="Rue O."/>
        </authorList>
    </citation>
    <scope>NUCLEOTIDE SEQUENCE [LARGE SCALE GENOMIC DNA]</scope>
    <source>
        <strain evidence="1 2">AFSSA_08CEB44bac</strain>
    </source>
</reference>
<comment type="caution">
    <text evidence="1">The sequence shown here is derived from an EMBL/GenBank/DDBJ whole genome shotgun (WGS) entry which is preliminary data.</text>
</comment>
<dbReference type="EMBL" id="FMIK01000051">
    <property type="protein sequence ID" value="SCM03983.1"/>
    <property type="molecule type" value="Genomic_DNA"/>
</dbReference>
<dbReference type="PANTHER" id="PTHR43657:SF1">
    <property type="entry name" value="ALTERED INHERITANCE OF MITOCHONDRIA PROTEIN 24, MITOCHONDRIAL"/>
    <property type="match status" value="1"/>
</dbReference>
<name>A0AAX2CMW2_9BACI</name>
<dbReference type="SUPFAM" id="SSF51219">
    <property type="entry name" value="TRAP-like"/>
    <property type="match status" value="1"/>
</dbReference>
<dbReference type="InterPro" id="IPR016031">
    <property type="entry name" value="Trp_RNA-bd_attenuator-like_dom"/>
</dbReference>
<dbReference type="InterPro" id="IPR002838">
    <property type="entry name" value="AIM24"/>
</dbReference>
<sequence length="99" mass="10775">MLKDHIEMETIFGDGSGPSPGLFDKLMGASKRLIAGESMFMTVFTNTGHGKRHVSFAALYSEKIVPVDLTEYQGKIICQKDAFLCAAKGVSIGIEFTKN</sequence>
<organism evidence="1 2">
    <name type="scientific">Bacillus cytotoxicus</name>
    <dbReference type="NCBI Taxonomy" id="580165"/>
    <lineage>
        <taxon>Bacteria</taxon>
        <taxon>Bacillati</taxon>
        <taxon>Bacillota</taxon>
        <taxon>Bacilli</taxon>
        <taxon>Bacillales</taxon>
        <taxon>Bacillaceae</taxon>
        <taxon>Bacillus</taxon>
        <taxon>Bacillus cereus group</taxon>
    </lineage>
</organism>
<proteinExistence type="predicted"/>
<dbReference type="Pfam" id="PF01987">
    <property type="entry name" value="AIM24"/>
    <property type="match status" value="1"/>
</dbReference>
<protein>
    <submittedName>
        <fullName evidence="1">Protein containing DUF124</fullName>
    </submittedName>
</protein>
<gene>
    <name evidence="1" type="ORF">BCB44BAC_03921</name>
</gene>
<evidence type="ECO:0000313" key="2">
    <source>
        <dbReference type="Proteomes" id="UP000242164"/>
    </source>
</evidence>
<dbReference type="AlphaFoldDB" id="A0AAX2CMW2"/>
<dbReference type="InterPro" id="IPR036983">
    <property type="entry name" value="AIM24_sf"/>
</dbReference>
<dbReference type="Gene3D" id="3.60.160.10">
    <property type="entry name" value="Mitochondrial biogenesis AIM24"/>
    <property type="match status" value="1"/>
</dbReference>
<dbReference type="Proteomes" id="UP000242164">
    <property type="component" value="Unassembled WGS sequence"/>
</dbReference>
<accession>A0AAX2CMW2</accession>
<evidence type="ECO:0000313" key="1">
    <source>
        <dbReference type="EMBL" id="SCM03983.1"/>
    </source>
</evidence>
<dbReference type="PANTHER" id="PTHR43657">
    <property type="entry name" value="TRYPTOPHAN RNA-BINDING ATTENUATOR PROTEIN-LIKE PROTEIN"/>
    <property type="match status" value="1"/>
</dbReference>